<dbReference type="EMBL" id="MNBE01000128">
    <property type="protein sequence ID" value="OKP13467.1"/>
    <property type="molecule type" value="Genomic_DNA"/>
</dbReference>
<proteinExistence type="predicted"/>
<gene>
    <name evidence="1" type="ORF">PENSUB_658</name>
</gene>
<dbReference type="Proteomes" id="UP000186955">
    <property type="component" value="Unassembled WGS sequence"/>
</dbReference>
<keyword evidence="2" id="KW-1185">Reference proteome</keyword>
<name>A0A1Q5ULW9_9EURO</name>
<evidence type="ECO:0000313" key="1">
    <source>
        <dbReference type="EMBL" id="OKP13467.1"/>
    </source>
</evidence>
<protein>
    <submittedName>
        <fullName evidence="1">Uncharacterized protein</fullName>
    </submittedName>
</protein>
<organism evidence="1 2">
    <name type="scientific">Penicillium subrubescens</name>
    <dbReference type="NCBI Taxonomy" id="1316194"/>
    <lineage>
        <taxon>Eukaryota</taxon>
        <taxon>Fungi</taxon>
        <taxon>Dikarya</taxon>
        <taxon>Ascomycota</taxon>
        <taxon>Pezizomycotina</taxon>
        <taxon>Eurotiomycetes</taxon>
        <taxon>Eurotiomycetidae</taxon>
        <taxon>Eurotiales</taxon>
        <taxon>Aspergillaceae</taxon>
        <taxon>Penicillium</taxon>
    </lineage>
</organism>
<comment type="caution">
    <text evidence="1">The sequence shown here is derived from an EMBL/GenBank/DDBJ whole genome shotgun (WGS) entry which is preliminary data.</text>
</comment>
<dbReference type="AlphaFoldDB" id="A0A1Q5ULW9"/>
<reference evidence="1 2" key="1">
    <citation type="submission" date="2016-10" db="EMBL/GenBank/DDBJ databases">
        <title>Genome sequence of the ascomycete fungus Penicillium subrubescens.</title>
        <authorList>
            <person name="De Vries R.P."/>
            <person name="Peng M."/>
            <person name="Dilokpimol A."/>
            <person name="Hilden K."/>
            <person name="Makela M.R."/>
            <person name="Grigoriev I."/>
            <person name="Riley R."/>
            <person name="Granchi Z."/>
        </authorList>
    </citation>
    <scope>NUCLEOTIDE SEQUENCE [LARGE SCALE GENOMIC DNA]</scope>
    <source>
        <strain evidence="1 2">CBS 132785</strain>
    </source>
</reference>
<accession>A0A1Q5ULW9</accession>
<sequence length="77" mass="8808">MFATRSTPSASGAYLQILELLLASSSYLICRANYTRQIWEIYQQLEPAEREFWDLLNEADSSDGSTLSTFEGYSDWV</sequence>
<evidence type="ECO:0000313" key="2">
    <source>
        <dbReference type="Proteomes" id="UP000186955"/>
    </source>
</evidence>